<dbReference type="InterPro" id="IPR013594">
    <property type="entry name" value="Dynein_heavy_tail"/>
</dbReference>
<dbReference type="GO" id="GO:0051959">
    <property type="term" value="F:dynein light intermediate chain binding"/>
    <property type="evidence" value="ECO:0007669"/>
    <property type="project" value="InterPro"/>
</dbReference>
<feature type="region of interest" description="Disordered" evidence="1">
    <location>
        <begin position="689"/>
        <end position="715"/>
    </location>
</feature>
<dbReference type="OrthoDB" id="5593012at2759"/>
<keyword evidence="4" id="KW-1185">Reference proteome</keyword>
<feature type="non-terminal residue" evidence="3">
    <location>
        <position position="759"/>
    </location>
</feature>
<dbReference type="InterPro" id="IPR026983">
    <property type="entry name" value="DHC"/>
</dbReference>
<dbReference type="AlphaFoldDB" id="A0A2P4YQ39"/>
<gene>
    <name evidence="3" type="ORF">PHPALM_2305</name>
</gene>
<name>A0A2P4YQ39_9STRA</name>
<sequence length="759" mass="86726">MYSRHYNTEDRITSLLRKVSNEIIIVCCKKISLPDVFDGNVEASIHHLEQSIQCGVSWKEIYRKAVKAVNAAAPSPDRRWNFDETGIFAQIDAFVQRCRELLEVCEGQIQFARKGKGGKREDLPTFGGNRGMDIVKSLRGIEAQFEGHVDRLRQLDYDILDVKITSWHSDFNSFKNGMKDLEAMTQNVINGAFESISTVATGVDMIRSFQKIAQREAIKRCVEKRTIDIFGMFKTNIAAIRNLFEKNKHAPILSPTEPQFAGAALWGRSLLLRATDDLVRLQELVDPSNAAECDEAQNAYDGLRLVVNEYIQRKYHDWIEDLNTLGNSNMNSRLENPLMTKTGSDPDSTPASVNLNSHNKDNNALQNTEKTLIGRAKKGFLHCNFDRPLLNLFSEVHYWQYFNGEIQIPYMAHDICNQKEQLRVLREHVMLVVRDYNRILLDLSSTERRLFEDIIRKLDRRIQPGLQKLTWVSKGIVEWYVADCRKHCETTYKIVQEFQENKDIVMKNCKMISGLMHIFIERNTIYDDGVFEAKQVIHRKTIEKQLREAYQTISNTMTATYEHFASGPPEVQREWNRFVERSDKMLEDALRQSVKKSLQELSKAINGDAKTDPRPLFRIHVVLEDNKVEFKPFMSDLTQMVNTVAKEIFNVISVVPRLVASLPRHHNNNQTNPENLAVNADGKFDSAAAKGEEVRAPDTASGEPTGNQKEAMSNTDTADKVDAPAVVNNFFQSIFNDEEILKVLVHIMNGMSSSATELQ</sequence>
<reference evidence="3 4" key="1">
    <citation type="journal article" date="2017" name="Genome Biol. Evol.">
        <title>Phytophthora megakarya and P. palmivora, closely related causal agents of cacao black pod rot, underwent increases in genome sizes and gene numbers by different mechanisms.</title>
        <authorList>
            <person name="Ali S.S."/>
            <person name="Shao J."/>
            <person name="Lary D.J."/>
            <person name="Kronmiller B."/>
            <person name="Shen D."/>
            <person name="Strem M.D."/>
            <person name="Amoako-Attah I."/>
            <person name="Akrofi A.Y."/>
            <person name="Begoude B.A."/>
            <person name="Ten Hoopen G.M."/>
            <person name="Coulibaly K."/>
            <person name="Kebe B.I."/>
            <person name="Melnick R.L."/>
            <person name="Guiltinan M.J."/>
            <person name="Tyler B.M."/>
            <person name="Meinhardt L.W."/>
            <person name="Bailey B.A."/>
        </authorList>
    </citation>
    <scope>NUCLEOTIDE SEQUENCE [LARGE SCALE GENOMIC DNA]</scope>
    <source>
        <strain evidence="4">sbr112.9</strain>
    </source>
</reference>
<evidence type="ECO:0000259" key="2">
    <source>
        <dbReference type="Pfam" id="PF08385"/>
    </source>
</evidence>
<dbReference type="EMBL" id="NCKW01000875">
    <property type="protein sequence ID" value="POM79920.1"/>
    <property type="molecule type" value="Genomic_DNA"/>
</dbReference>
<dbReference type="GO" id="GO:0045505">
    <property type="term" value="F:dynein intermediate chain binding"/>
    <property type="evidence" value="ECO:0007669"/>
    <property type="project" value="InterPro"/>
</dbReference>
<proteinExistence type="predicted"/>
<feature type="region of interest" description="Disordered" evidence="1">
    <location>
        <begin position="337"/>
        <end position="364"/>
    </location>
</feature>
<accession>A0A2P4YQ39</accession>
<feature type="domain" description="Dynein heavy chain tail" evidence="2">
    <location>
        <begin position="2"/>
        <end position="478"/>
    </location>
</feature>
<protein>
    <submittedName>
        <fullName evidence="3">Dynein heavy chain</fullName>
    </submittedName>
</protein>
<dbReference type="Pfam" id="PF08385">
    <property type="entry name" value="DHC_N1"/>
    <property type="match status" value="1"/>
</dbReference>
<dbReference type="PANTHER" id="PTHR46532:SF11">
    <property type="entry name" value="DYNEIN AXONEMAL HEAVY CHAIN 12"/>
    <property type="match status" value="1"/>
</dbReference>
<dbReference type="GO" id="GO:0005858">
    <property type="term" value="C:axonemal dynein complex"/>
    <property type="evidence" value="ECO:0007669"/>
    <property type="project" value="TreeGrafter"/>
</dbReference>
<dbReference type="GO" id="GO:0007018">
    <property type="term" value="P:microtubule-based movement"/>
    <property type="evidence" value="ECO:0007669"/>
    <property type="project" value="InterPro"/>
</dbReference>
<comment type="caution">
    <text evidence="3">The sequence shown here is derived from an EMBL/GenBank/DDBJ whole genome shotgun (WGS) entry which is preliminary data.</text>
</comment>
<feature type="compositionally biased region" description="Polar residues" evidence="1">
    <location>
        <begin position="702"/>
        <end position="715"/>
    </location>
</feature>
<organism evidence="3 4">
    <name type="scientific">Phytophthora palmivora</name>
    <dbReference type="NCBI Taxonomy" id="4796"/>
    <lineage>
        <taxon>Eukaryota</taxon>
        <taxon>Sar</taxon>
        <taxon>Stramenopiles</taxon>
        <taxon>Oomycota</taxon>
        <taxon>Peronosporomycetes</taxon>
        <taxon>Peronosporales</taxon>
        <taxon>Peronosporaceae</taxon>
        <taxon>Phytophthora</taxon>
    </lineage>
</organism>
<dbReference type="PANTHER" id="PTHR46532">
    <property type="entry name" value="MALE FERTILITY FACTOR KL5"/>
    <property type="match status" value="1"/>
</dbReference>
<evidence type="ECO:0000313" key="4">
    <source>
        <dbReference type="Proteomes" id="UP000237271"/>
    </source>
</evidence>
<evidence type="ECO:0000256" key="1">
    <source>
        <dbReference type="SAM" id="MobiDB-lite"/>
    </source>
</evidence>
<evidence type="ECO:0000313" key="3">
    <source>
        <dbReference type="EMBL" id="POM79920.1"/>
    </source>
</evidence>
<dbReference type="Proteomes" id="UP000237271">
    <property type="component" value="Unassembled WGS sequence"/>
</dbReference>